<keyword evidence="1" id="KW-0472">Membrane</keyword>
<dbReference type="AlphaFoldDB" id="L1QF09"/>
<gene>
    <name evidence="2" type="ORF">HMPREF0216_01753</name>
</gene>
<dbReference type="Proteomes" id="UP000010420">
    <property type="component" value="Unassembled WGS sequence"/>
</dbReference>
<sequence length="99" mass="11661">MRKILKNFIFISIFIVLSILIILINFMGYDDKNILLIGLNPILNFLVYQEGFRNIIWNEGPNFNMYIAHLVTFIIYGVIIDMIRFPFKSMIKVIKSSKN</sequence>
<keyword evidence="3" id="KW-1185">Reference proteome</keyword>
<keyword evidence="1" id="KW-0812">Transmembrane</keyword>
<evidence type="ECO:0000313" key="3">
    <source>
        <dbReference type="Proteomes" id="UP000010420"/>
    </source>
</evidence>
<organism evidence="2 3">
    <name type="scientific">Clostridium celatum DSM 1785</name>
    <dbReference type="NCBI Taxonomy" id="545697"/>
    <lineage>
        <taxon>Bacteria</taxon>
        <taxon>Bacillati</taxon>
        <taxon>Bacillota</taxon>
        <taxon>Clostridia</taxon>
        <taxon>Eubacteriales</taxon>
        <taxon>Clostridiaceae</taxon>
        <taxon>Clostridium</taxon>
    </lineage>
</organism>
<comment type="caution">
    <text evidence="2">The sequence shown here is derived from an EMBL/GenBank/DDBJ whole genome shotgun (WGS) entry which is preliminary data.</text>
</comment>
<proteinExistence type="predicted"/>
<dbReference type="eggNOG" id="ENOG5033KK5">
    <property type="taxonomic scope" value="Bacteria"/>
</dbReference>
<accession>L1QF09</accession>
<evidence type="ECO:0000313" key="2">
    <source>
        <dbReference type="EMBL" id="EKY26568.1"/>
    </source>
</evidence>
<keyword evidence="1" id="KW-1133">Transmembrane helix</keyword>
<protein>
    <submittedName>
        <fullName evidence="2">Uncharacterized protein</fullName>
    </submittedName>
</protein>
<name>L1QF09_9CLOT</name>
<dbReference type="EMBL" id="AMEZ01000053">
    <property type="protein sequence ID" value="EKY26568.1"/>
    <property type="molecule type" value="Genomic_DNA"/>
</dbReference>
<reference evidence="2 3" key="1">
    <citation type="submission" date="2012-05" db="EMBL/GenBank/DDBJ databases">
        <authorList>
            <person name="Weinstock G."/>
            <person name="Sodergren E."/>
            <person name="Lobos E.A."/>
            <person name="Fulton L."/>
            <person name="Fulton R."/>
            <person name="Courtney L."/>
            <person name="Fronick C."/>
            <person name="O'Laughlin M."/>
            <person name="Godfrey J."/>
            <person name="Wilson R.M."/>
            <person name="Miner T."/>
            <person name="Farmer C."/>
            <person name="Delehaunty K."/>
            <person name="Cordes M."/>
            <person name="Minx P."/>
            <person name="Tomlinson C."/>
            <person name="Chen J."/>
            <person name="Wollam A."/>
            <person name="Pepin K.H."/>
            <person name="Bhonagiri V."/>
            <person name="Zhang X."/>
            <person name="Suruliraj S."/>
            <person name="Warren W."/>
            <person name="Mitreva M."/>
            <person name="Mardis E.R."/>
            <person name="Wilson R.K."/>
        </authorList>
    </citation>
    <scope>NUCLEOTIDE SEQUENCE [LARGE SCALE GENOMIC DNA]</scope>
    <source>
        <strain evidence="2 3">DSM 1785</strain>
    </source>
</reference>
<feature type="transmembrane region" description="Helical" evidence="1">
    <location>
        <begin position="66"/>
        <end position="87"/>
    </location>
</feature>
<feature type="transmembrane region" description="Helical" evidence="1">
    <location>
        <begin position="7"/>
        <end position="29"/>
    </location>
</feature>
<evidence type="ECO:0000256" key="1">
    <source>
        <dbReference type="SAM" id="Phobius"/>
    </source>
</evidence>
<dbReference type="OrthoDB" id="2084342at2"/>
<dbReference type="RefSeq" id="WP_005213388.1">
    <property type="nucleotide sequence ID" value="NZ_KB291645.1"/>
</dbReference>
<dbReference type="HOGENOM" id="CLU_171056_1_0_9"/>